<evidence type="ECO:0000256" key="1">
    <source>
        <dbReference type="SAM" id="MobiDB-lite"/>
    </source>
</evidence>
<dbReference type="AlphaFoldDB" id="A0A844ENF9"/>
<name>A0A844ENF9_9LACO</name>
<keyword evidence="2" id="KW-0472">Membrane</keyword>
<dbReference type="Proteomes" id="UP000491237">
    <property type="component" value="Unassembled WGS sequence"/>
</dbReference>
<evidence type="ECO:0000313" key="3">
    <source>
        <dbReference type="EMBL" id="MSE22180.1"/>
    </source>
</evidence>
<sequence length="112" mass="12739">MNNKKVINGHFEYQSSRPTRSSLLKDSEDEYNEDGGGNMDDYVTHRELDKAVESVQKDIKLSQDETSNQITELSGKIDALSVNIHNLSKISWWIMTIISAGIIVHQDIFDKL</sequence>
<protein>
    <submittedName>
        <fullName evidence="3">Uncharacterized protein</fullName>
    </submittedName>
</protein>
<evidence type="ECO:0000313" key="4">
    <source>
        <dbReference type="Proteomes" id="UP000491237"/>
    </source>
</evidence>
<gene>
    <name evidence="3" type="ORF">GKC44_13250</name>
</gene>
<dbReference type="EMBL" id="WKKY01000882">
    <property type="protein sequence ID" value="MSE22180.1"/>
    <property type="molecule type" value="Genomic_DNA"/>
</dbReference>
<reference evidence="3 4" key="1">
    <citation type="submission" date="2019-11" db="EMBL/GenBank/DDBJ databases">
        <title>Draft Genome Sequence of Plant Growth-Promoting Rhizosphere-Associated Bacteria.</title>
        <authorList>
            <person name="Vasilyev I.Y."/>
            <person name="Radchenko V."/>
            <person name="Ilnitskaya E.V."/>
        </authorList>
    </citation>
    <scope>NUCLEOTIDE SEQUENCE [LARGE SCALE GENOMIC DNA]</scope>
    <source>
        <strain evidence="3 4">VRA_07sq_f</strain>
    </source>
</reference>
<organism evidence="3 4">
    <name type="scientific">Lentilactobacillus parabuchneri</name>
    <dbReference type="NCBI Taxonomy" id="152331"/>
    <lineage>
        <taxon>Bacteria</taxon>
        <taxon>Bacillati</taxon>
        <taxon>Bacillota</taxon>
        <taxon>Bacilli</taxon>
        <taxon>Lactobacillales</taxon>
        <taxon>Lactobacillaceae</taxon>
        <taxon>Lentilactobacillus</taxon>
    </lineage>
</organism>
<comment type="caution">
    <text evidence="3">The sequence shown here is derived from an EMBL/GenBank/DDBJ whole genome shotgun (WGS) entry which is preliminary data.</text>
</comment>
<proteinExistence type="predicted"/>
<accession>A0A844ENF9</accession>
<keyword evidence="2" id="KW-1133">Transmembrane helix</keyword>
<keyword evidence="2" id="KW-0812">Transmembrane</keyword>
<evidence type="ECO:0000256" key="2">
    <source>
        <dbReference type="SAM" id="Phobius"/>
    </source>
</evidence>
<feature type="transmembrane region" description="Helical" evidence="2">
    <location>
        <begin position="90"/>
        <end position="109"/>
    </location>
</feature>
<feature type="region of interest" description="Disordered" evidence="1">
    <location>
        <begin position="1"/>
        <end position="40"/>
    </location>
</feature>
<feature type="compositionally biased region" description="Polar residues" evidence="1">
    <location>
        <begin position="13"/>
        <end position="24"/>
    </location>
</feature>